<dbReference type="PANTHER" id="PTHR20854">
    <property type="entry name" value="INOSITOL MONOPHOSPHATASE"/>
    <property type="match status" value="1"/>
</dbReference>
<dbReference type="AlphaFoldDB" id="A0A2R4MHD3"/>
<comment type="similarity">
    <text evidence="1">Belongs to the inositol monophosphatase superfamily.</text>
</comment>
<protein>
    <submittedName>
        <fullName evidence="6">3'(2'),5'-bisphosphate nucleotidase</fullName>
    </submittedName>
</protein>
<dbReference type="EMBL" id="CP021330">
    <property type="protein sequence ID" value="AVX05296.1"/>
    <property type="molecule type" value="Genomic_DNA"/>
</dbReference>
<reference evidence="6 7" key="1">
    <citation type="submission" date="2017-05" db="EMBL/GenBank/DDBJ databases">
        <title>Genome Analysis of Maritalea myrionectae HL2708#5.</title>
        <authorList>
            <consortium name="Cotde Inc.-PKNU"/>
            <person name="Jang D."/>
            <person name="Oh H.-M."/>
        </authorList>
    </citation>
    <scope>NUCLEOTIDE SEQUENCE [LARGE SCALE GENOMIC DNA]</scope>
    <source>
        <strain evidence="6 7">HL2708#5</strain>
    </source>
</reference>
<evidence type="ECO:0000256" key="5">
    <source>
        <dbReference type="PIRSR" id="PIRSR600760-2"/>
    </source>
</evidence>
<dbReference type="InterPro" id="IPR020583">
    <property type="entry name" value="Inositol_monoP_metal-BS"/>
</dbReference>
<dbReference type="Proteomes" id="UP000258927">
    <property type="component" value="Chromosome"/>
</dbReference>
<dbReference type="SUPFAM" id="SSF56655">
    <property type="entry name" value="Carbohydrate phosphatase"/>
    <property type="match status" value="1"/>
</dbReference>
<feature type="binding site" evidence="5">
    <location>
        <position position="91"/>
    </location>
    <ligand>
        <name>Mg(2+)</name>
        <dbReference type="ChEBI" id="CHEBI:18420"/>
        <label>1</label>
        <note>catalytic</note>
    </ligand>
</feature>
<keyword evidence="4 5" id="KW-0460">Magnesium</keyword>
<dbReference type="Gene3D" id="3.40.190.80">
    <property type="match status" value="1"/>
</dbReference>
<dbReference type="InterPro" id="IPR000760">
    <property type="entry name" value="Inositol_monophosphatase-like"/>
</dbReference>
<feature type="binding site" evidence="5">
    <location>
        <position position="94"/>
    </location>
    <ligand>
        <name>Mg(2+)</name>
        <dbReference type="ChEBI" id="CHEBI:18420"/>
        <label>1</label>
        <note>catalytic</note>
    </ligand>
</feature>
<feature type="binding site" evidence="5">
    <location>
        <position position="93"/>
    </location>
    <ligand>
        <name>Mg(2+)</name>
        <dbReference type="ChEBI" id="CHEBI:18420"/>
        <label>2</label>
    </ligand>
</feature>
<dbReference type="PRINTS" id="PR00377">
    <property type="entry name" value="IMPHPHTASES"/>
</dbReference>
<keyword evidence="3" id="KW-0378">Hydrolase</keyword>
<dbReference type="Gene3D" id="3.30.540.10">
    <property type="entry name" value="Fructose-1,6-Bisphosphatase, subunit A, domain 1"/>
    <property type="match status" value="1"/>
</dbReference>
<dbReference type="PANTHER" id="PTHR20854:SF4">
    <property type="entry name" value="INOSITOL-1-MONOPHOSPHATASE-RELATED"/>
    <property type="match status" value="1"/>
</dbReference>
<dbReference type="CDD" id="cd01638">
    <property type="entry name" value="CysQ"/>
    <property type="match status" value="1"/>
</dbReference>
<organism evidence="6 7">
    <name type="scientific">Maritalea myrionectae</name>
    <dbReference type="NCBI Taxonomy" id="454601"/>
    <lineage>
        <taxon>Bacteria</taxon>
        <taxon>Pseudomonadati</taxon>
        <taxon>Pseudomonadota</taxon>
        <taxon>Alphaproteobacteria</taxon>
        <taxon>Hyphomicrobiales</taxon>
        <taxon>Devosiaceae</taxon>
        <taxon>Maritalea</taxon>
    </lineage>
</organism>
<dbReference type="RefSeq" id="WP_162889282.1">
    <property type="nucleotide sequence ID" value="NZ_CP021330.1"/>
</dbReference>
<keyword evidence="7" id="KW-1185">Reference proteome</keyword>
<dbReference type="STRING" id="1122213.GCA_000423365_00420"/>
<name>A0A2R4MHD3_9HYPH</name>
<dbReference type="GO" id="GO:0046872">
    <property type="term" value="F:metal ion binding"/>
    <property type="evidence" value="ECO:0007669"/>
    <property type="project" value="UniProtKB-KW"/>
</dbReference>
<dbReference type="KEGG" id="mmyr:MXMO3_02785"/>
<feature type="binding site" evidence="5">
    <location>
        <position position="73"/>
    </location>
    <ligand>
        <name>Mg(2+)</name>
        <dbReference type="ChEBI" id="CHEBI:18420"/>
        <label>1</label>
        <note>catalytic</note>
    </ligand>
</feature>
<dbReference type="GO" id="GO:0008934">
    <property type="term" value="F:inositol monophosphate 1-phosphatase activity"/>
    <property type="evidence" value="ECO:0007669"/>
    <property type="project" value="TreeGrafter"/>
</dbReference>
<dbReference type="PROSITE" id="PS00629">
    <property type="entry name" value="IMP_1"/>
    <property type="match status" value="1"/>
</dbReference>
<keyword evidence="2 5" id="KW-0479">Metal-binding</keyword>
<evidence type="ECO:0000256" key="1">
    <source>
        <dbReference type="ARBA" id="ARBA00009759"/>
    </source>
</evidence>
<evidence type="ECO:0000256" key="2">
    <source>
        <dbReference type="ARBA" id="ARBA00022723"/>
    </source>
</evidence>
<dbReference type="GO" id="GO:0007165">
    <property type="term" value="P:signal transduction"/>
    <property type="evidence" value="ECO:0007669"/>
    <property type="project" value="TreeGrafter"/>
</dbReference>
<proteinExistence type="inferred from homology"/>
<evidence type="ECO:0000313" key="7">
    <source>
        <dbReference type="Proteomes" id="UP000258927"/>
    </source>
</evidence>
<feature type="binding site" evidence="5">
    <location>
        <position position="210"/>
    </location>
    <ligand>
        <name>Mg(2+)</name>
        <dbReference type="ChEBI" id="CHEBI:18420"/>
        <label>1</label>
        <note>catalytic</note>
    </ligand>
</feature>
<dbReference type="GO" id="GO:0006020">
    <property type="term" value="P:inositol metabolic process"/>
    <property type="evidence" value="ECO:0007669"/>
    <property type="project" value="TreeGrafter"/>
</dbReference>
<dbReference type="Pfam" id="PF00459">
    <property type="entry name" value="Inositol_P"/>
    <property type="match status" value="1"/>
</dbReference>
<evidence type="ECO:0000256" key="3">
    <source>
        <dbReference type="ARBA" id="ARBA00022801"/>
    </source>
</evidence>
<evidence type="ECO:0000256" key="4">
    <source>
        <dbReference type="ARBA" id="ARBA00022842"/>
    </source>
</evidence>
<sequence>MAQPDIAELMEDLELVRNAVVGAGIIATGFFRQDVKTWTKDNATPVTEADFAVDTFLKNMLTAARPDYGWLSEETADDPIRMEKKRVFVVDPIDGTRGFIRGEDSWTICIAVVENGVPVVCVIYAPIRDELYEAVVGQGAFLNKERLERRHRLGAGPIIPAPGAVHRELEERGIDYVRGPALPSLAYRLVQVATGVLDIAVARRGAQDWDIAAPALILSECDHFLEDVCFGVPRFNKQEIRHGALAAMSDLTLKDDVHDVLRKVYGCPAA</sequence>
<gene>
    <name evidence="6" type="ORF">MXMO3_02785</name>
</gene>
<evidence type="ECO:0000313" key="6">
    <source>
        <dbReference type="EMBL" id="AVX05296.1"/>
    </source>
</evidence>
<accession>A0A2R4MHD3</accession>
<comment type="cofactor">
    <cofactor evidence="5">
        <name>Mg(2+)</name>
        <dbReference type="ChEBI" id="CHEBI:18420"/>
    </cofactor>
</comment>